<dbReference type="Pfam" id="PF02823">
    <property type="entry name" value="ATP-synt_DE_N"/>
    <property type="match status" value="1"/>
</dbReference>
<accession>A0AA85JSU2</accession>
<dbReference type="Gene3D" id="2.60.15.10">
    <property type="entry name" value="F0F1 ATP synthase delta/epsilon subunit, N-terminal"/>
    <property type="match status" value="1"/>
</dbReference>
<feature type="domain" description="F1F0-ATP synthase delta subunit C-terminal" evidence="20">
    <location>
        <begin position="157"/>
        <end position="197"/>
    </location>
</feature>
<dbReference type="AlphaFoldDB" id="A0AA85JSU2"/>
<dbReference type="FunFam" id="2.60.15.10:FF:000004">
    <property type="entry name" value="ATP synthase subunit delta, mitochondrial"/>
    <property type="match status" value="1"/>
</dbReference>
<evidence type="ECO:0000313" key="21">
    <source>
        <dbReference type="Proteomes" id="UP000050795"/>
    </source>
</evidence>
<dbReference type="GO" id="GO:0045259">
    <property type="term" value="C:proton-transporting ATP synthase complex"/>
    <property type="evidence" value="ECO:0007669"/>
    <property type="project" value="UniProtKB-KW"/>
</dbReference>
<evidence type="ECO:0000256" key="13">
    <source>
        <dbReference type="ARBA" id="ARBA00031669"/>
    </source>
</evidence>
<evidence type="ECO:0000256" key="11">
    <source>
        <dbReference type="ARBA" id="ARBA00023196"/>
    </source>
</evidence>
<name>A0AA85JSU2_TRIRE</name>
<evidence type="ECO:0000256" key="7">
    <source>
        <dbReference type="ARBA" id="ARBA00022990"/>
    </source>
</evidence>
<dbReference type="Proteomes" id="UP000050795">
    <property type="component" value="Unassembled WGS sequence"/>
</dbReference>
<reference evidence="22" key="2">
    <citation type="submission" date="2023-11" db="UniProtKB">
        <authorList>
            <consortium name="WormBaseParasite"/>
        </authorList>
    </citation>
    <scope>IDENTIFICATION</scope>
</reference>
<evidence type="ECO:0000256" key="12">
    <source>
        <dbReference type="ARBA" id="ARBA00023310"/>
    </source>
</evidence>
<proteinExistence type="inferred from homology"/>
<dbReference type="GO" id="GO:0046933">
    <property type="term" value="F:proton-transporting ATP synthase activity, rotational mechanism"/>
    <property type="evidence" value="ECO:0007669"/>
    <property type="project" value="InterPro"/>
</dbReference>
<feature type="coiled-coil region" evidence="18">
    <location>
        <begin position="159"/>
        <end position="202"/>
    </location>
</feature>
<dbReference type="GO" id="GO:0005743">
    <property type="term" value="C:mitochondrial inner membrane"/>
    <property type="evidence" value="ECO:0007669"/>
    <property type="project" value="UniProtKB-SubCell"/>
</dbReference>
<evidence type="ECO:0000256" key="5">
    <source>
        <dbReference type="ARBA" id="ARBA00022792"/>
    </source>
</evidence>
<evidence type="ECO:0000256" key="4">
    <source>
        <dbReference type="ARBA" id="ARBA00022781"/>
    </source>
</evidence>
<dbReference type="SUPFAM" id="SSF46604">
    <property type="entry name" value="Epsilon subunit of F1F0-ATP synthase C-terminal domain"/>
    <property type="match status" value="1"/>
</dbReference>
<evidence type="ECO:0000256" key="17">
    <source>
        <dbReference type="ARBA" id="ARBA00070799"/>
    </source>
</evidence>
<reference evidence="21" key="1">
    <citation type="submission" date="2022-06" db="EMBL/GenBank/DDBJ databases">
        <authorList>
            <person name="Berger JAMES D."/>
            <person name="Berger JAMES D."/>
        </authorList>
    </citation>
    <scope>NUCLEOTIDE SEQUENCE [LARGE SCALE GENOMIC DNA]</scope>
</reference>
<keyword evidence="5" id="KW-0999">Mitochondrion inner membrane</keyword>
<evidence type="ECO:0000256" key="18">
    <source>
        <dbReference type="SAM" id="Coils"/>
    </source>
</evidence>
<comment type="similarity">
    <text evidence="2">Belongs to the ATPase epsilon chain family.</text>
</comment>
<comment type="subunit">
    <text evidence="16">Component of the ATP synthase complex composed at least of ATP5F1A/subunit alpha, ATP5F1B/subunit beta, ATP5MC1/subunit c (homooctomer), MT-ATP6/subunit a, MT-ATP8/subunit 8, ATP5ME/subunit e, ATP5MF/subunit f, ATP5MG/subunit g, ATP5MK/subunit k, ATP5MJ/subunit j, ATP5F1C/subunit gamma, ATP5F1D/subunit delta, ATP5F1E/subunit epsilon, ATP5PF/subunit F6, ATP5PB/subunit b, ATP5PD/subunit d, ATP5PO/subunit OSCP. ATP synthase complex consists of a soluble F(1) head domain (subunits alpha(3) and beta(3)) - the catalytic core - and a membrane F(0) domain - the membrane proton channel (subunits c, a, 8, e, f, g, k and j). These two domains are linked by a central stalk (subunits gamma, delta, and epsilon) rotating inside the F1 region and a stationary peripheral stalk (subunits F6, b, d, and OSCP). Component of a complex composed at least by ATPIF1, ATP5F1A, ATP5F1B, ATP5F1C AND ATP5F1E.</text>
</comment>
<comment type="subcellular location">
    <subcellularLocation>
        <location evidence="1">Mitochondrion inner membrane</location>
    </subcellularLocation>
</comment>
<evidence type="ECO:0000256" key="1">
    <source>
        <dbReference type="ARBA" id="ARBA00004273"/>
    </source>
</evidence>
<evidence type="ECO:0000259" key="19">
    <source>
        <dbReference type="Pfam" id="PF02823"/>
    </source>
</evidence>
<dbReference type="SUPFAM" id="SSF51344">
    <property type="entry name" value="Epsilon subunit of F1F0-ATP synthase N-terminal domain"/>
    <property type="match status" value="1"/>
</dbReference>
<dbReference type="FunFam" id="1.20.5.440:FF:000002">
    <property type="entry name" value="ATP synthase subunit delta, mitochondrial"/>
    <property type="match status" value="1"/>
</dbReference>
<keyword evidence="12" id="KW-0066">ATP synthesis</keyword>
<dbReference type="CDD" id="cd12152">
    <property type="entry name" value="F1-ATPase_delta"/>
    <property type="match status" value="1"/>
</dbReference>
<keyword evidence="21" id="KW-1185">Reference proteome</keyword>
<dbReference type="InterPro" id="IPR036771">
    <property type="entry name" value="ATPsynth_dsu/esu_N"/>
</dbReference>
<evidence type="ECO:0000256" key="15">
    <source>
        <dbReference type="ARBA" id="ARBA00056834"/>
    </source>
</evidence>
<dbReference type="NCBIfam" id="TIGR01216">
    <property type="entry name" value="ATP_synt_epsi"/>
    <property type="match status" value="1"/>
</dbReference>
<sequence>MTKFRRFLKVRDASNSLQVEMKFQLFAFSVQSAYFNFFVTRQMLFKRIATLPIVNQLRNVQTSTKRLAELKLTFASSGQAFYNNVVVKQVDVPTLTGRFGVLPEHVPTVGCLKPGVVAVYENDGNIKKYFVSSGIVTVNNDSSIQVLAEEAAALDQLDIQAAKEGMSKAQSELSSATTELDKAEAQIAVEAYEELSRALEDRS</sequence>
<dbReference type="Pfam" id="PF21335">
    <property type="entry name" value="ATPD_C_metazoa"/>
    <property type="match status" value="1"/>
</dbReference>
<organism evidence="21 22">
    <name type="scientific">Trichobilharzia regenti</name>
    <name type="common">Nasal bird schistosome</name>
    <dbReference type="NCBI Taxonomy" id="157069"/>
    <lineage>
        <taxon>Eukaryota</taxon>
        <taxon>Metazoa</taxon>
        <taxon>Spiralia</taxon>
        <taxon>Lophotrochozoa</taxon>
        <taxon>Platyhelminthes</taxon>
        <taxon>Trematoda</taxon>
        <taxon>Digenea</taxon>
        <taxon>Strigeidida</taxon>
        <taxon>Schistosomatoidea</taxon>
        <taxon>Schistosomatidae</taxon>
        <taxon>Trichobilharzia</taxon>
    </lineage>
</organism>
<dbReference type="InterPro" id="IPR020546">
    <property type="entry name" value="ATP_synth_F1_dsu/esu_N"/>
</dbReference>
<dbReference type="HAMAP" id="MF_00530">
    <property type="entry name" value="ATP_synth_epsil_bac"/>
    <property type="match status" value="1"/>
</dbReference>
<keyword evidence="10" id="KW-0472">Membrane</keyword>
<dbReference type="InterPro" id="IPR048937">
    <property type="entry name" value="ATPD_C_metazoa"/>
</dbReference>
<evidence type="ECO:0000256" key="8">
    <source>
        <dbReference type="ARBA" id="ARBA00023065"/>
    </source>
</evidence>
<dbReference type="InterPro" id="IPR036794">
    <property type="entry name" value="ATP_F1_dsu/esu_C_sf"/>
</dbReference>
<dbReference type="PANTHER" id="PTHR13822:SF7">
    <property type="entry name" value="ATP SYNTHASE SUBUNIT DELTA, MITOCHONDRIAL"/>
    <property type="match status" value="1"/>
</dbReference>
<evidence type="ECO:0000256" key="6">
    <source>
        <dbReference type="ARBA" id="ARBA00022946"/>
    </source>
</evidence>
<dbReference type="InterPro" id="IPR001469">
    <property type="entry name" value="ATP_synth_F1_dsu/esu"/>
</dbReference>
<evidence type="ECO:0000256" key="14">
    <source>
        <dbReference type="ARBA" id="ARBA00032372"/>
    </source>
</evidence>
<protein>
    <recommendedName>
        <fullName evidence="17">ATP synthase F(1) complex subunit delta, mitochondrial</fullName>
    </recommendedName>
    <alternativeName>
        <fullName evidence="14">ATP synthase F1 subunit delta</fullName>
    </alternativeName>
    <alternativeName>
        <fullName evidence="13">F-ATPase delta subunit</fullName>
    </alternativeName>
</protein>
<feature type="domain" description="ATP synthase F1 complex delta/epsilon subunit N-terminal" evidence="19">
    <location>
        <begin position="71"/>
        <end position="151"/>
    </location>
</feature>
<keyword evidence="7" id="KW-0007">Acetylation</keyword>
<dbReference type="WBParaSite" id="TREG1_4020.1">
    <property type="protein sequence ID" value="TREG1_4020.1"/>
    <property type="gene ID" value="TREG1_4020"/>
</dbReference>
<keyword evidence="9" id="KW-0496">Mitochondrion</keyword>
<evidence type="ECO:0000256" key="3">
    <source>
        <dbReference type="ARBA" id="ARBA00022448"/>
    </source>
</evidence>
<keyword evidence="6" id="KW-0809">Transit peptide</keyword>
<evidence type="ECO:0000313" key="22">
    <source>
        <dbReference type="WBParaSite" id="TREG1_4020.1"/>
    </source>
</evidence>
<comment type="function">
    <text evidence="15">Subunit delta, of the mitochondrial membrane ATP synthase complex (F(1)F(0) ATP synthase or Complex V) that produces ATP from ADP in the presence of a proton gradient across the membrane which is generated by electron transport complexes of the respiratory chain. ATP synthase complex consist of a soluble F(1) head domain - the catalytic core - and a membrane F(1) domain - the membrane proton channel. These two domains are linked by a central stalk rotating inside the F(1) region and a stationary peripheral stalk. During catalysis, ATP synthesis in the catalytic domain of F(1) is coupled via a rotary mechanism of the central stalk subunits to proton translocation. In vivo, can only synthesize ATP although its ATP hydrolase activity can be activated artificially in vitro. With the central stalk subunit gamma, is essential for the biogenesis of F(1) catalytic part of the ATP synthase complex namely in the formation of F1 assembly intermediate.</text>
</comment>
<keyword evidence="11" id="KW-0139">CF(1)</keyword>
<evidence type="ECO:0000256" key="9">
    <source>
        <dbReference type="ARBA" id="ARBA00023128"/>
    </source>
</evidence>
<keyword evidence="4" id="KW-0375">Hydrogen ion transport</keyword>
<dbReference type="PANTHER" id="PTHR13822">
    <property type="entry name" value="ATP SYNTHASE DELTA/EPSILON CHAIN"/>
    <property type="match status" value="1"/>
</dbReference>
<evidence type="ECO:0000256" key="10">
    <source>
        <dbReference type="ARBA" id="ARBA00023136"/>
    </source>
</evidence>
<keyword evidence="18" id="KW-0175">Coiled coil</keyword>
<evidence type="ECO:0000256" key="16">
    <source>
        <dbReference type="ARBA" id="ARBA00062932"/>
    </source>
</evidence>
<evidence type="ECO:0000256" key="2">
    <source>
        <dbReference type="ARBA" id="ARBA00005712"/>
    </source>
</evidence>
<keyword evidence="3" id="KW-0813">Transport</keyword>
<dbReference type="Gene3D" id="1.20.5.440">
    <property type="entry name" value="ATP synthase delta/epsilon subunit, C-terminal domain"/>
    <property type="match status" value="1"/>
</dbReference>
<keyword evidence="8" id="KW-0406">Ion transport</keyword>
<evidence type="ECO:0000259" key="20">
    <source>
        <dbReference type="Pfam" id="PF21335"/>
    </source>
</evidence>